<proteinExistence type="predicted"/>
<reference evidence="1" key="1">
    <citation type="journal article" date="2014" name="Front. Microbiol.">
        <title>High frequency of phylogenetically diverse reductive dehalogenase-homologous genes in deep subseafloor sedimentary metagenomes.</title>
        <authorList>
            <person name="Kawai M."/>
            <person name="Futagami T."/>
            <person name="Toyoda A."/>
            <person name="Takaki Y."/>
            <person name="Nishi S."/>
            <person name="Hori S."/>
            <person name="Arai W."/>
            <person name="Tsubouchi T."/>
            <person name="Morono Y."/>
            <person name="Uchiyama I."/>
            <person name="Ito T."/>
            <person name="Fujiyama A."/>
            <person name="Inagaki F."/>
            <person name="Takami H."/>
        </authorList>
    </citation>
    <scope>NUCLEOTIDE SEQUENCE</scope>
    <source>
        <strain evidence="1">Expedition CK06-06</strain>
    </source>
</reference>
<evidence type="ECO:0008006" key="2">
    <source>
        <dbReference type="Google" id="ProtNLM"/>
    </source>
</evidence>
<gene>
    <name evidence="1" type="ORF">S01H1_76704</name>
</gene>
<feature type="non-terminal residue" evidence="1">
    <location>
        <position position="1"/>
    </location>
</feature>
<evidence type="ECO:0000313" key="1">
    <source>
        <dbReference type="EMBL" id="GAG46024.1"/>
    </source>
</evidence>
<accession>X0XS72</accession>
<comment type="caution">
    <text evidence="1">The sequence shown here is derived from an EMBL/GenBank/DDBJ whole genome shotgun (WGS) entry which is preliminary data.</text>
</comment>
<protein>
    <recommendedName>
        <fullName evidence="2">Chromosomal replication initiator DnaA C-terminal domain-containing protein</fullName>
    </recommendedName>
</protein>
<dbReference type="EMBL" id="BARS01051503">
    <property type="protein sequence ID" value="GAG46024.1"/>
    <property type="molecule type" value="Genomic_DNA"/>
</dbReference>
<organism evidence="1">
    <name type="scientific">marine sediment metagenome</name>
    <dbReference type="NCBI Taxonomy" id="412755"/>
    <lineage>
        <taxon>unclassified sequences</taxon>
        <taxon>metagenomes</taxon>
        <taxon>ecological metagenomes</taxon>
    </lineage>
</organism>
<name>X0XS72_9ZZZZ</name>
<sequence length="99" mass="11510">GILLGSDAFAERMQESLVQRGLDTEIIRQQRFPNQRTLEDIFEGVETSRELRNQRIHEAVFRDGYALTAIGKYIGLHPATLSRIVKHIEERLRSTRYKV</sequence>
<dbReference type="AlphaFoldDB" id="X0XS72"/>